<organism evidence="4 5">
    <name type="scientific">Mycena rosella</name>
    <name type="common">Pink bonnet</name>
    <name type="synonym">Agaricus rosellus</name>
    <dbReference type="NCBI Taxonomy" id="1033263"/>
    <lineage>
        <taxon>Eukaryota</taxon>
        <taxon>Fungi</taxon>
        <taxon>Dikarya</taxon>
        <taxon>Basidiomycota</taxon>
        <taxon>Agaricomycotina</taxon>
        <taxon>Agaricomycetes</taxon>
        <taxon>Agaricomycetidae</taxon>
        <taxon>Agaricales</taxon>
        <taxon>Marasmiineae</taxon>
        <taxon>Mycenaceae</taxon>
        <taxon>Mycena</taxon>
    </lineage>
</organism>
<dbReference type="Proteomes" id="UP001221757">
    <property type="component" value="Unassembled WGS sequence"/>
</dbReference>
<feature type="transmembrane region" description="Helical" evidence="3">
    <location>
        <begin position="440"/>
        <end position="462"/>
    </location>
</feature>
<feature type="compositionally biased region" description="Low complexity" evidence="2">
    <location>
        <begin position="818"/>
        <end position="828"/>
    </location>
</feature>
<feature type="compositionally biased region" description="Basic and acidic residues" evidence="2">
    <location>
        <begin position="795"/>
        <end position="804"/>
    </location>
</feature>
<feature type="region of interest" description="Disordered" evidence="2">
    <location>
        <begin position="498"/>
        <end position="520"/>
    </location>
</feature>
<name>A0AAD7GD71_MYCRO</name>
<accession>A0AAD7GD71</accession>
<evidence type="ECO:0000313" key="5">
    <source>
        <dbReference type="Proteomes" id="UP001221757"/>
    </source>
</evidence>
<sequence>MYLVDCRDIIGFPMPEVCHHICAQAVEDHGNEDTRRVGSEGEQNNFGIMPAMDRSSNEKEMRLQIQGSVMVRGKGALVRWSAKDMQNPATPRMISPMMRASSHNIHDRPRPLSALEFEPAWGGGDGGWLPTRPKALTRRIQKTLANMRVLQQDDFGGTSHEEAGLELSDRNLAPNEKTAAKSSHDLGRRGEEGENGGGDLEHVVDLARMLPLDIARVIIPLLFALLPFVVQTNPTNSPVVASWRASTVAGFTHIQPLLPILLLAAPLSAPATQSTPASAVAAPSSIAFRHGVVRLAYEAQCDVLAPVPVQMWAHWSRNRGFISPHTPDVCAPSVCFEPLPVLPQVPAPPIIYSSAHGHPAPAISEVVDVSTKVGSYTPPTTSTDALDLVPGPAAPTASILATVLVAQLTVSPSPSVVATTGSSEVVYVNVARDVAPATTVILPAFICLVLGGLVLAAALLLLRIPGETLWRAQAVFHAAQPGVFGEIPGRLIAPPVLFPPPRRQRVPATPTPSPANSHAAATQLGAAGNGYSRDGLGEFSVAPTTPAPPPRSWAPPRTPAADPLAHREYTPTLRYPDRAYGSCVRGPPTPRNPRPQTGPTMMPSPSEPVSPLRLGLLARRDPGVFLCLDGTPVASSAAQAPARSARRDVATRPPLLSLSPSPSSMQPPSALSRPPAPSPEPAIPKTLPMNTTPSFPRMSGSRAEPAEPALVHAFPSSSPAMSLSELGPPATTADAAVPIEVQAQSAVLNSRGEQQMAVHGTGLRVEQSVLVRWQRVPPLARSVYPAPKEIKQQEELEAAGDERTYGQADGAEAEREAAPATESTATVAVRHKKAEYPLHRQPTQTADARPASRLHLRPNGNGGGERVATEAPKRVKAGAVPRQPLAGAHALDPRPSRPPLHPLNGAGPSRLGKTLVQAQVRPEAPKRDDKGQSNPVPPAAGPSWQRTNLTQVPKREEGAPVLGRKASTKALAAGDNGKAKARARVTIFGHILPTFVPPPPSLVVSYYSDIAMSASVSFARQGGHEYVEKRTAQSRRGVAAPGAGATVASTPQLELDVAAYGGREG</sequence>
<dbReference type="PRINTS" id="PR01217">
    <property type="entry name" value="PRICHEXTENSN"/>
</dbReference>
<dbReference type="PANTHER" id="PTHR13037:SF24">
    <property type="entry name" value="POLYCOMB PROTEIN PCL-RELATED"/>
    <property type="match status" value="1"/>
</dbReference>
<gene>
    <name evidence="4" type="ORF">B0H17DRAFT_1137719</name>
</gene>
<feature type="region of interest" description="Disordered" evidence="2">
    <location>
        <begin position="535"/>
        <end position="611"/>
    </location>
</feature>
<evidence type="ECO:0000313" key="4">
    <source>
        <dbReference type="EMBL" id="KAJ7683595.1"/>
    </source>
</evidence>
<dbReference type="PANTHER" id="PTHR13037">
    <property type="entry name" value="FORMIN"/>
    <property type="match status" value="1"/>
</dbReference>
<keyword evidence="3" id="KW-1133">Transmembrane helix</keyword>
<keyword evidence="3" id="KW-0472">Membrane</keyword>
<feature type="region of interest" description="Disordered" evidence="2">
    <location>
        <begin position="795"/>
        <end position="975"/>
    </location>
</feature>
<evidence type="ECO:0000256" key="3">
    <source>
        <dbReference type="SAM" id="Phobius"/>
    </source>
</evidence>
<keyword evidence="1" id="KW-0945">Host-virus interaction</keyword>
<evidence type="ECO:0000256" key="1">
    <source>
        <dbReference type="ARBA" id="ARBA00022581"/>
    </source>
</evidence>
<dbReference type="EMBL" id="JARKIE010000107">
    <property type="protein sequence ID" value="KAJ7683595.1"/>
    <property type="molecule type" value="Genomic_DNA"/>
</dbReference>
<feature type="region of interest" description="Disordered" evidence="2">
    <location>
        <begin position="166"/>
        <end position="199"/>
    </location>
</feature>
<reference evidence="4" key="1">
    <citation type="submission" date="2023-03" db="EMBL/GenBank/DDBJ databases">
        <title>Massive genome expansion in bonnet fungi (Mycena s.s.) driven by repeated elements and novel gene families across ecological guilds.</title>
        <authorList>
            <consortium name="Lawrence Berkeley National Laboratory"/>
            <person name="Harder C.B."/>
            <person name="Miyauchi S."/>
            <person name="Viragh M."/>
            <person name="Kuo A."/>
            <person name="Thoen E."/>
            <person name="Andreopoulos B."/>
            <person name="Lu D."/>
            <person name="Skrede I."/>
            <person name="Drula E."/>
            <person name="Henrissat B."/>
            <person name="Morin E."/>
            <person name="Kohler A."/>
            <person name="Barry K."/>
            <person name="LaButti K."/>
            <person name="Morin E."/>
            <person name="Salamov A."/>
            <person name="Lipzen A."/>
            <person name="Mereny Z."/>
            <person name="Hegedus B."/>
            <person name="Baldrian P."/>
            <person name="Stursova M."/>
            <person name="Weitz H."/>
            <person name="Taylor A."/>
            <person name="Grigoriev I.V."/>
            <person name="Nagy L.G."/>
            <person name="Martin F."/>
            <person name="Kauserud H."/>
        </authorList>
    </citation>
    <scope>NUCLEOTIDE SEQUENCE</scope>
    <source>
        <strain evidence="4">CBHHK067</strain>
    </source>
</reference>
<protein>
    <submittedName>
        <fullName evidence="4">Uncharacterized protein</fullName>
    </submittedName>
</protein>
<feature type="compositionally biased region" description="Pro residues" evidence="2">
    <location>
        <begin position="545"/>
        <end position="558"/>
    </location>
</feature>
<feature type="region of interest" description="Disordered" evidence="2">
    <location>
        <begin position="634"/>
        <end position="704"/>
    </location>
</feature>
<comment type="caution">
    <text evidence="4">The sequence shown here is derived from an EMBL/GenBank/DDBJ whole genome shotgun (WGS) entry which is preliminary data.</text>
</comment>
<proteinExistence type="predicted"/>
<evidence type="ECO:0000256" key="2">
    <source>
        <dbReference type="SAM" id="MobiDB-lite"/>
    </source>
</evidence>
<feature type="compositionally biased region" description="Low complexity" evidence="2">
    <location>
        <begin position="634"/>
        <end position="643"/>
    </location>
</feature>
<feature type="compositionally biased region" description="Basic and acidic residues" evidence="2">
    <location>
        <begin position="178"/>
        <end position="192"/>
    </location>
</feature>
<keyword evidence="3" id="KW-0812">Transmembrane</keyword>
<keyword evidence="5" id="KW-1185">Reference proteome</keyword>
<dbReference type="AlphaFoldDB" id="A0AAD7GD71"/>
<feature type="compositionally biased region" description="Low complexity" evidence="2">
    <location>
        <begin position="653"/>
        <end position="673"/>
    </location>
</feature>